<dbReference type="InterPro" id="IPR023753">
    <property type="entry name" value="FAD/NAD-binding_dom"/>
</dbReference>
<proteinExistence type="predicted"/>
<gene>
    <name evidence="2" type="ORF">BXT84_07670</name>
</gene>
<evidence type="ECO:0000313" key="3">
    <source>
        <dbReference type="Proteomes" id="UP000325292"/>
    </source>
</evidence>
<evidence type="ECO:0000259" key="1">
    <source>
        <dbReference type="Pfam" id="PF07992"/>
    </source>
</evidence>
<accession>A0ABN5H2I0</accession>
<evidence type="ECO:0000313" key="2">
    <source>
        <dbReference type="EMBL" id="AUW93833.1"/>
    </source>
</evidence>
<feature type="domain" description="FAD/NAD(P)-binding" evidence="1">
    <location>
        <begin position="7"/>
        <end position="316"/>
    </location>
</feature>
<sequence>MGRTEQAVILGSRFGGLAVSTWLRRLYRPGQLAIVVIDQWRDTVYRPGLVHAVNNPPNKVMSSVQIPLTAYRKRHAITFVHDVVTGIDPVRHLIHTANHPPVPYTVLFIATGSRPGWHTIKGLEPSCGGICEDYLARQLASTLTHQIPRRIVFAAGGIDSNPAWTPPITVGCECPLLEAAFLWDTHLRQQNQRGNSTITVLTPAKTVAENAGPKAQHWLQQELARRHIGVVTEAQYHQVTASEIILRTQRIRYDATVWIPPYIGSEYLRGTDLDDGFGWVPTNAYLNHPHYPEIYAVGDIVSHSWPKMGHSAMVQAHIAVKHWHAVQNHRPLPQPYRPQLLWALETGGGRGLFVQSDVYYGGSREIVHAGHWPWAAKSLFQKAYMVLRGNLPV</sequence>
<dbReference type="PANTHER" id="PTHR43755">
    <property type="match status" value="1"/>
</dbReference>
<keyword evidence="3" id="KW-1185">Reference proteome</keyword>
<organism evidence="2 3">
    <name type="scientific">Sulfobacillus thermotolerans</name>
    <dbReference type="NCBI Taxonomy" id="338644"/>
    <lineage>
        <taxon>Bacteria</taxon>
        <taxon>Bacillati</taxon>
        <taxon>Bacillota</taxon>
        <taxon>Clostridia</taxon>
        <taxon>Eubacteriales</taxon>
        <taxon>Clostridiales Family XVII. Incertae Sedis</taxon>
        <taxon>Sulfobacillus</taxon>
    </lineage>
</organism>
<dbReference type="InterPro" id="IPR036188">
    <property type="entry name" value="FAD/NAD-bd_sf"/>
</dbReference>
<protein>
    <recommendedName>
        <fullName evidence="1">FAD/NAD(P)-binding domain-containing protein</fullName>
    </recommendedName>
</protein>
<name>A0ABN5H2I0_9FIRM</name>
<dbReference type="PANTHER" id="PTHR43755:SF1">
    <property type="entry name" value="FAD-DEPENDENT PYRIDINE NUCLEOTIDE-DISULPHIDE OXIDOREDUCTASE"/>
    <property type="match status" value="1"/>
</dbReference>
<dbReference type="EMBL" id="CP019454">
    <property type="protein sequence ID" value="AUW93833.1"/>
    <property type="molecule type" value="Genomic_DNA"/>
</dbReference>
<dbReference type="SUPFAM" id="SSF51905">
    <property type="entry name" value="FAD/NAD(P)-binding domain"/>
    <property type="match status" value="2"/>
</dbReference>
<dbReference type="Gene3D" id="3.50.50.60">
    <property type="entry name" value="FAD/NAD(P)-binding domain"/>
    <property type="match status" value="2"/>
</dbReference>
<dbReference type="InterPro" id="IPR052541">
    <property type="entry name" value="SQRD"/>
</dbReference>
<dbReference type="Pfam" id="PF07992">
    <property type="entry name" value="Pyr_redox_2"/>
    <property type="match status" value="1"/>
</dbReference>
<dbReference type="Proteomes" id="UP000325292">
    <property type="component" value="Chromosome"/>
</dbReference>
<reference evidence="2 3" key="1">
    <citation type="journal article" date="2019" name="Sci. Rep.">
        <title>Sulfobacillus thermotolerans: new insights into resistance and metabolic capacities of acidophilic chemolithotrophs.</title>
        <authorList>
            <person name="Panyushkina A.E."/>
            <person name="Babenko V.V."/>
            <person name="Nikitina A.S."/>
            <person name="Selezneva O.V."/>
            <person name="Tsaplina I.A."/>
            <person name="Letarova M.A."/>
            <person name="Kostryukova E.S."/>
            <person name="Letarov A.V."/>
        </authorList>
    </citation>
    <scope>NUCLEOTIDE SEQUENCE [LARGE SCALE GENOMIC DNA]</scope>
    <source>
        <strain evidence="2 3">Kr1</strain>
    </source>
</reference>